<evidence type="ECO:0000256" key="6">
    <source>
        <dbReference type="ARBA" id="ARBA00022989"/>
    </source>
</evidence>
<keyword evidence="11" id="KW-1185">Reference proteome</keyword>
<dbReference type="PANTHER" id="PTHR11153:SF8">
    <property type="entry name" value="SIDEROFLEXIN-1"/>
    <property type="match status" value="1"/>
</dbReference>
<comment type="subcellular location">
    <subcellularLocation>
        <location evidence="1 9">Mitochondrion membrane</location>
        <topology evidence="1 9">Multi-pass membrane protein</topology>
    </subcellularLocation>
</comment>
<evidence type="ECO:0000256" key="3">
    <source>
        <dbReference type="ARBA" id="ARBA00022448"/>
    </source>
</evidence>
<evidence type="ECO:0000256" key="2">
    <source>
        <dbReference type="ARBA" id="ARBA00005974"/>
    </source>
</evidence>
<proteinExistence type="inferred from homology"/>
<organism evidence="10 11">
    <name type="scientific">Brachionus plicatilis</name>
    <name type="common">Marine rotifer</name>
    <name type="synonym">Brachionus muelleri</name>
    <dbReference type="NCBI Taxonomy" id="10195"/>
    <lineage>
        <taxon>Eukaryota</taxon>
        <taxon>Metazoa</taxon>
        <taxon>Spiralia</taxon>
        <taxon>Gnathifera</taxon>
        <taxon>Rotifera</taxon>
        <taxon>Eurotatoria</taxon>
        <taxon>Monogononta</taxon>
        <taxon>Pseudotrocha</taxon>
        <taxon>Ploima</taxon>
        <taxon>Brachionidae</taxon>
        <taxon>Brachionus</taxon>
    </lineage>
</organism>
<comment type="similarity">
    <text evidence="2 9">Belongs to the sideroflexin family.</text>
</comment>
<name>A0A3M7PS55_BRAPC</name>
<keyword evidence="3" id="KW-0813">Transport</keyword>
<evidence type="ECO:0000256" key="4">
    <source>
        <dbReference type="ARBA" id="ARBA00022692"/>
    </source>
</evidence>
<dbReference type="Proteomes" id="UP000276133">
    <property type="component" value="Unassembled WGS sequence"/>
</dbReference>
<keyword evidence="4 9" id="KW-0812">Transmembrane</keyword>
<dbReference type="PANTHER" id="PTHR11153">
    <property type="entry name" value="SIDEROFLEXIN"/>
    <property type="match status" value="1"/>
</dbReference>
<accession>A0A3M7PS55</accession>
<evidence type="ECO:0000256" key="1">
    <source>
        <dbReference type="ARBA" id="ARBA00004225"/>
    </source>
</evidence>
<reference evidence="10 11" key="1">
    <citation type="journal article" date="2018" name="Sci. Rep.">
        <title>Genomic signatures of local adaptation to the degree of environmental predictability in rotifers.</title>
        <authorList>
            <person name="Franch-Gras L."/>
            <person name="Hahn C."/>
            <person name="Garcia-Roger E.M."/>
            <person name="Carmona M.J."/>
            <person name="Serra M."/>
            <person name="Gomez A."/>
        </authorList>
    </citation>
    <scope>NUCLEOTIDE SEQUENCE [LARGE SCALE GENOMIC DNA]</scope>
    <source>
        <strain evidence="10">HYR1</strain>
    </source>
</reference>
<keyword evidence="7 9" id="KW-0496">Mitochondrion</keyword>
<comment type="caution">
    <text evidence="10">The sequence shown here is derived from an EMBL/GenBank/DDBJ whole genome shotgun (WGS) entry which is preliminary data.</text>
</comment>
<evidence type="ECO:0000256" key="8">
    <source>
        <dbReference type="ARBA" id="ARBA00023136"/>
    </source>
</evidence>
<keyword evidence="5" id="KW-0029">Amino-acid transport</keyword>
<evidence type="ECO:0000256" key="7">
    <source>
        <dbReference type="ARBA" id="ARBA00023128"/>
    </source>
</evidence>
<dbReference type="GO" id="GO:0140300">
    <property type="term" value="P:serine import into mitochondrion"/>
    <property type="evidence" value="ECO:0007669"/>
    <property type="project" value="TreeGrafter"/>
</dbReference>
<dbReference type="InterPro" id="IPR004686">
    <property type="entry name" value="Mtc"/>
</dbReference>
<sequence length="328" mass="36571">SFCFDQMANQDINIDQPRYDQSSYIGRAKHFFVTTNPLNILASNQELDDSKNLVENYRKTKTLPPNATVEDLWKAKYLMDSAFHPDTKEKMFFIGRMSAQVPGNLLITAGMLTWYKTTQGTVFWQVINQSFNAIVNYTNRSGDKPISNSRLATSFAIATGSATTTALFLNSLTKKMPPIAGRFVPFAAVAAANCFNLPFMRSSEIEEGIQLLNDKDEKIGQSPKTAKIAISQVVISRVIMATPGMVLAPIAMNFLEKKYPRIKTSLPMTLGLQLVLIGTCLVFATPMCCALFPQKSSIKVGSLEEHIKDKLYKDGYKDTDHVYYNKGL</sequence>
<dbReference type="EMBL" id="REGN01009234">
    <property type="protein sequence ID" value="RNA01615.1"/>
    <property type="molecule type" value="Genomic_DNA"/>
</dbReference>
<feature type="transmembrane region" description="Helical" evidence="9">
    <location>
        <begin position="270"/>
        <end position="292"/>
    </location>
</feature>
<evidence type="ECO:0000256" key="5">
    <source>
        <dbReference type="ARBA" id="ARBA00022970"/>
    </source>
</evidence>
<evidence type="ECO:0000313" key="10">
    <source>
        <dbReference type="EMBL" id="RNA01615.1"/>
    </source>
</evidence>
<dbReference type="STRING" id="10195.A0A3M7PS55"/>
<dbReference type="GO" id="GO:0005743">
    <property type="term" value="C:mitochondrial inner membrane"/>
    <property type="evidence" value="ECO:0007669"/>
    <property type="project" value="TreeGrafter"/>
</dbReference>
<evidence type="ECO:0000313" key="11">
    <source>
        <dbReference type="Proteomes" id="UP000276133"/>
    </source>
</evidence>
<feature type="transmembrane region" description="Helical" evidence="9">
    <location>
        <begin position="151"/>
        <end position="173"/>
    </location>
</feature>
<evidence type="ECO:0000256" key="9">
    <source>
        <dbReference type="RuleBase" id="RU362000"/>
    </source>
</evidence>
<dbReference type="OrthoDB" id="6608471at2759"/>
<keyword evidence="8 9" id="KW-0472">Membrane</keyword>
<keyword evidence="6 9" id="KW-1133">Transmembrane helix</keyword>
<dbReference type="NCBIfam" id="TIGR00798">
    <property type="entry name" value="mtc"/>
    <property type="match status" value="1"/>
</dbReference>
<dbReference type="Pfam" id="PF03820">
    <property type="entry name" value="SFXNs"/>
    <property type="match status" value="1"/>
</dbReference>
<protein>
    <recommendedName>
        <fullName evidence="9">Sidoreflexin</fullName>
    </recommendedName>
</protein>
<comment type="caution">
    <text evidence="9">Lacks conserved residue(s) required for the propagation of feature annotation.</text>
</comment>
<dbReference type="AlphaFoldDB" id="A0A3M7PS55"/>
<dbReference type="GO" id="GO:0015075">
    <property type="term" value="F:monoatomic ion transmembrane transporter activity"/>
    <property type="evidence" value="ECO:0007669"/>
    <property type="project" value="InterPro"/>
</dbReference>
<gene>
    <name evidence="10" type="ORF">BpHYR1_008145</name>
</gene>
<feature type="non-terminal residue" evidence="10">
    <location>
        <position position="1"/>
    </location>
</feature>
<feature type="transmembrane region" description="Helical" evidence="9">
    <location>
        <begin position="228"/>
        <end position="250"/>
    </location>
</feature>